<dbReference type="AlphaFoldDB" id="D7CKG0"/>
<dbReference type="HOGENOM" id="CLU_120403_0_0_9"/>
<reference evidence="2 3" key="2">
    <citation type="journal article" date="2010" name="Stand. Genomic Sci.">
        <title>Complete genome sequence of Syntrophothermus lipocalidus type strain (TGB-C1).</title>
        <authorList>
            <person name="Djao O.D."/>
            <person name="Zhang X."/>
            <person name="Lucas S."/>
            <person name="Lapidus A."/>
            <person name="Del Rio T.G."/>
            <person name="Nolan M."/>
            <person name="Tice H."/>
            <person name="Cheng J.F."/>
            <person name="Han C."/>
            <person name="Tapia R."/>
            <person name="Goodwin L."/>
            <person name="Pitluck S."/>
            <person name="Liolios K."/>
            <person name="Ivanova N."/>
            <person name="Mavromatis K."/>
            <person name="Mikhailova N."/>
            <person name="Ovchinnikova G."/>
            <person name="Pati A."/>
            <person name="Brambilla E."/>
            <person name="Chen A."/>
            <person name="Palaniappan K."/>
            <person name="Land M."/>
            <person name="Hauser L."/>
            <person name="Chang Y.J."/>
            <person name="Jeffries C.D."/>
            <person name="Rohde M."/>
            <person name="Sikorski J."/>
            <person name="Spring S."/>
            <person name="Goker M."/>
            <person name="Detter J.C."/>
            <person name="Woyke T."/>
            <person name="Bristow J."/>
            <person name="Eisen J.A."/>
            <person name="Markowitz V."/>
            <person name="Hugenholtz P."/>
            <person name="Kyrpides N.C."/>
            <person name="Klenk H.P."/>
        </authorList>
    </citation>
    <scope>NUCLEOTIDE SEQUENCE [LARGE SCALE GENOMIC DNA]</scope>
    <source>
        <strain evidence="3">DSM 12680 / TGB-C1</strain>
    </source>
</reference>
<evidence type="ECO:0000313" key="3">
    <source>
        <dbReference type="Proteomes" id="UP000000378"/>
    </source>
</evidence>
<dbReference type="eggNOG" id="ENOG5032YE8">
    <property type="taxonomic scope" value="Bacteria"/>
</dbReference>
<dbReference type="EMBL" id="CP002048">
    <property type="protein sequence ID" value="ADI01195.1"/>
    <property type="molecule type" value="Genomic_DNA"/>
</dbReference>
<feature type="region of interest" description="Disordered" evidence="1">
    <location>
        <begin position="133"/>
        <end position="156"/>
    </location>
</feature>
<dbReference type="KEGG" id="slp:Slip_0411"/>
<dbReference type="NCBIfam" id="NF045650">
    <property type="entry name" value="CD1247_Nterm"/>
    <property type="match status" value="1"/>
</dbReference>
<gene>
    <name evidence="2" type="ordered locus">Slip_0411</name>
</gene>
<evidence type="ECO:0000256" key="1">
    <source>
        <dbReference type="SAM" id="MobiDB-lite"/>
    </source>
</evidence>
<organism evidence="2 3">
    <name type="scientific">Syntrophothermus lipocalidus (strain DSM 12680 / TGB-C1)</name>
    <dbReference type="NCBI Taxonomy" id="643648"/>
    <lineage>
        <taxon>Bacteria</taxon>
        <taxon>Bacillati</taxon>
        <taxon>Bacillota</taxon>
        <taxon>Clostridia</taxon>
        <taxon>Eubacteriales</taxon>
        <taxon>Syntrophomonadaceae</taxon>
        <taxon>Syntrophothermus</taxon>
    </lineage>
</organism>
<evidence type="ECO:0000313" key="2">
    <source>
        <dbReference type="EMBL" id="ADI01195.1"/>
    </source>
</evidence>
<sequence length="156" mass="17229">MREGGSCLKNLSERISYLKGLSEGINVAELGPQGKIMNGILDVLEGVIDDICVLRTEMEEFKEYVQSIDDDLNLLEEDIYGDDYIYMTCKKCGEEVYFDADVLEDDDVIEIICPKCNEVVFVNDGSFDFEPSVMESGIEGENSPSPDGRNSGSAGN</sequence>
<protein>
    <recommendedName>
        <fullName evidence="4">AraC family transcriptional regulator</fullName>
    </recommendedName>
</protein>
<name>D7CKG0_SYNLT</name>
<dbReference type="STRING" id="643648.Slip_0411"/>
<dbReference type="InterPro" id="IPR054688">
    <property type="entry name" value="CD1247_N"/>
</dbReference>
<evidence type="ECO:0008006" key="4">
    <source>
        <dbReference type="Google" id="ProtNLM"/>
    </source>
</evidence>
<feature type="compositionally biased region" description="Polar residues" evidence="1">
    <location>
        <begin position="142"/>
        <end position="156"/>
    </location>
</feature>
<keyword evidence="3" id="KW-1185">Reference proteome</keyword>
<reference evidence="3" key="1">
    <citation type="journal article" date="2010" name="Stand. Genomic Sci.">
        <title>Complete genome sequence of Syntrophothermus lipocalidus type strain (TGB-C1T).</title>
        <authorList>
            <consortium name="US DOE Joint Genome Institute (JGI-PGF)"/>
            <person name="Djao O."/>
            <person name="Zhang X."/>
            <person name="Lucas S."/>
            <person name="Lapidus A."/>
            <person name="Glavina Del Rio T."/>
            <person name="Nolan M."/>
            <person name="Tice H."/>
            <person name="Cheng J."/>
            <person name="Han C."/>
            <person name="Tapia R."/>
            <person name="Goodwin L."/>
            <person name="Pitluck S."/>
            <person name="Liolios K."/>
            <person name="Ivanova N."/>
            <person name="Mavromatis K."/>
            <person name="Mikhailova N."/>
            <person name="Ovchinnikova G."/>
            <person name="Pati A."/>
            <person name="Brambilla E."/>
            <person name="Chen A."/>
            <person name="Palaniappan K."/>
            <person name="Land M."/>
            <person name="Hauser L."/>
            <person name="Chang Y."/>
            <person name="Jeffries C."/>
            <person name="Rohde M."/>
            <person name="Sikorski J."/>
            <person name="Spring S."/>
            <person name="Goker M."/>
            <person name="Detter J."/>
            <person name="Woyke T."/>
            <person name="Bristow J."/>
            <person name="Eisen J."/>
            <person name="Markowitz V."/>
            <person name="Hugenholtz P."/>
            <person name="Kyrpides N."/>
            <person name="Klenk H."/>
        </authorList>
    </citation>
    <scope>NUCLEOTIDE SEQUENCE [LARGE SCALE GENOMIC DNA]</scope>
    <source>
        <strain evidence="3">DSM 12680 / TGB-C1</strain>
    </source>
</reference>
<proteinExistence type="predicted"/>
<accession>D7CKG0</accession>
<dbReference type="Proteomes" id="UP000000378">
    <property type="component" value="Chromosome"/>
</dbReference>